<feature type="compositionally biased region" description="Polar residues" evidence="1">
    <location>
        <begin position="872"/>
        <end position="883"/>
    </location>
</feature>
<evidence type="ECO:0000256" key="1">
    <source>
        <dbReference type="SAM" id="MobiDB-lite"/>
    </source>
</evidence>
<feature type="region of interest" description="Disordered" evidence="1">
    <location>
        <begin position="790"/>
        <end position="819"/>
    </location>
</feature>
<dbReference type="EMBL" id="JAAWWB010000027">
    <property type="protein sequence ID" value="KAG6750271.1"/>
    <property type="molecule type" value="Genomic_DNA"/>
</dbReference>
<dbReference type="PANTHER" id="PTHR34282:SF1">
    <property type="entry name" value="DUF3741 DOMAIN-CONTAINING PROTEIN"/>
    <property type="match status" value="1"/>
</dbReference>
<evidence type="ECO:0000259" key="2">
    <source>
        <dbReference type="Pfam" id="PF14383"/>
    </source>
</evidence>
<feature type="region of interest" description="Disordered" evidence="1">
    <location>
        <begin position="455"/>
        <end position="577"/>
    </location>
</feature>
<dbReference type="PANTHER" id="PTHR34282">
    <property type="entry name" value="OS01G0228800 PROTEIN-RELATED"/>
    <property type="match status" value="1"/>
</dbReference>
<reference evidence="3" key="1">
    <citation type="journal article" date="2020" name="bioRxiv">
        <title>Hybrid origin of Populus tomentosa Carr. identified through genome sequencing and phylogenomic analysis.</title>
        <authorList>
            <person name="An X."/>
            <person name="Gao K."/>
            <person name="Chen Z."/>
            <person name="Li J."/>
            <person name="Yang X."/>
            <person name="Yang X."/>
            <person name="Zhou J."/>
            <person name="Guo T."/>
            <person name="Zhao T."/>
            <person name="Huang S."/>
            <person name="Miao D."/>
            <person name="Khan W.U."/>
            <person name="Rao P."/>
            <person name="Ye M."/>
            <person name="Lei B."/>
            <person name="Liao W."/>
            <person name="Wang J."/>
            <person name="Ji L."/>
            <person name="Li Y."/>
            <person name="Guo B."/>
            <person name="Mustafa N.S."/>
            <person name="Li S."/>
            <person name="Yun Q."/>
            <person name="Keller S.R."/>
            <person name="Mao J."/>
            <person name="Zhang R."/>
            <person name="Strauss S.H."/>
        </authorList>
    </citation>
    <scope>NUCLEOTIDE SEQUENCE</scope>
    <source>
        <strain evidence="3">GM15</strain>
        <tissue evidence="3">Leaf</tissue>
    </source>
</reference>
<feature type="compositionally biased region" description="Polar residues" evidence="1">
    <location>
        <begin position="214"/>
        <end position="226"/>
    </location>
</feature>
<comment type="caution">
    <text evidence="3">The sequence shown here is derived from an EMBL/GenBank/DDBJ whole genome shotgun (WGS) entry which is preliminary data.</text>
</comment>
<dbReference type="OrthoDB" id="761625at2759"/>
<feature type="region of interest" description="Disordered" evidence="1">
    <location>
        <begin position="201"/>
        <end position="226"/>
    </location>
</feature>
<feature type="compositionally biased region" description="Low complexity" evidence="1">
    <location>
        <begin position="458"/>
        <end position="477"/>
    </location>
</feature>
<feature type="compositionally biased region" description="Basic and acidic residues" evidence="1">
    <location>
        <begin position="644"/>
        <end position="669"/>
    </location>
</feature>
<feature type="domain" description="DUF3741" evidence="2">
    <location>
        <begin position="488"/>
        <end position="517"/>
    </location>
</feature>
<dbReference type="Proteomes" id="UP000886885">
    <property type="component" value="Chromosome 14A"/>
</dbReference>
<feature type="region of interest" description="Disordered" evidence="1">
    <location>
        <begin position="126"/>
        <end position="156"/>
    </location>
</feature>
<feature type="compositionally biased region" description="Basic and acidic residues" evidence="1">
    <location>
        <begin position="887"/>
        <end position="897"/>
    </location>
</feature>
<dbReference type="InterPro" id="IPR032795">
    <property type="entry name" value="DUF3741-assoc"/>
</dbReference>
<feature type="compositionally biased region" description="Polar residues" evidence="1">
    <location>
        <begin position="133"/>
        <end position="143"/>
    </location>
</feature>
<protein>
    <recommendedName>
        <fullName evidence="2">DUF3741 domain-containing protein</fullName>
    </recommendedName>
</protein>
<sequence>MRSSFPNDHDRSTVLVVQAPSAVPPCSSSSVSQPTPPPPECALCPAILPPIPKVAPIPNTLETVIVEDYSSDEGLDETLLKEEQLDFSFTDDDGEDLLTSTPLISPLAGLVPPSTSEGCSPSIVKDSKLHSTGLPTSPNSERVLSTRKEKKTRNNMAKRSDFAQKLLEDLRSRKERMAVSHSSEGSKSAAPDVYAYSKQMHRGSRDMKTHRSNGIRSGTVHSRTSGSDISLSIEEVSTEFVPFGRGRNSEQIGDLSMALAFALENGGKLRRMDSSGNSSMLGFLHQIGRRPVDVSKMERSGINRHHSSSNRFPTLSHLHIKEISKGAQKLNQILRACSNGLNFESYSLEIGKELLKEAVDLEESLRMLVNLQKASEYMICPQSKSRITLLDEDEDDDDTSTKKAEHNQLALPRFSFDKPSINSHYIQKVERTDLMQRIMALTYLSEAASFNHDKHNLSTSNSVSHKKSSSYGSTSKTLAALSEQKNQSSSSKSNPEKARIPNVIAKLMGLEELPENADSKHTKKESSSKQKTEMHVTNKSAERSSTRERKTKDAENSVPKVRKQKQMQPNQNKMLQDPKHALQAEKTLPDRHATFEMTMHAGKQPMMDVNGTKPEKGSNKANVKMERHQSNSIQMNQSTGKRKNGQDKEREQDNTKTREQKGKEQGETRKLIRKHELQQMASHAQIGSEAAITLEGQTDHNASMLKIENRDENWHLSNDQPKSSNDLGFQQAHTFRNFQQRDIKYHAGEGEWQTAKQKIQDRSQKKSEVMSKNFPTPMNDILNFQKRHSQMNQATPGSTSSRESVDEMPSKGFPTNRHHEDPVYERIYNNNHVKVQDSMTRYSNQDSSPIDPKYDMKEKSSTPTMEEKATHSPATQKVRNTMGQKAETPRKIDELASRKSGTPNSLARQQKRQTSALQEGKQKRRCKLGGSTVEQVIAIRSREEEARIVKSSKSMANIQQPNVLEDLHNKDEHASNSYIPVDDESQILKGPKILVPNDSCQNTISTVTNEQQGQELGRDQLQSHNFVLNSLNESHQTSKDITYPSQVKNQKALKLETPEPLNESENHLKQILIKSQLFLNTAEALFKLNIPFFVLHAGSQDYHDEESKLILDCGYEIMKRKGKKQELSVHPFMKISVTSIKVKSLDNLIKLLYKDLEMLKLYCRNGNPECLPLVEDYLQKMLECDVYNWDIDVNCMWDCGWDKMMFAFLEKDDVIRDVEKFVLDGLLDEVAKDLLPVF</sequence>
<feature type="region of interest" description="Disordered" evidence="1">
    <location>
        <begin position="748"/>
        <end position="777"/>
    </location>
</feature>
<name>A0A8X7YGL4_POPTO</name>
<feature type="region of interest" description="Disordered" evidence="1">
    <location>
        <begin position="840"/>
        <end position="924"/>
    </location>
</feature>
<keyword evidence="4" id="KW-1185">Reference proteome</keyword>
<feature type="compositionally biased region" description="Polar residues" evidence="1">
    <location>
        <begin position="899"/>
        <end position="917"/>
    </location>
</feature>
<feature type="compositionally biased region" description="Low complexity" evidence="1">
    <location>
        <begin position="566"/>
        <end position="575"/>
    </location>
</feature>
<feature type="region of interest" description="Disordered" evidence="1">
    <location>
        <begin position="601"/>
        <end position="669"/>
    </location>
</feature>
<dbReference type="AlphaFoldDB" id="A0A8X7YGL4"/>
<dbReference type="Pfam" id="PF14383">
    <property type="entry name" value="VARLMGL"/>
    <property type="match status" value="1"/>
</dbReference>
<organism evidence="3 4">
    <name type="scientific">Populus tomentosa</name>
    <name type="common">Chinese white poplar</name>
    <dbReference type="NCBI Taxonomy" id="118781"/>
    <lineage>
        <taxon>Eukaryota</taxon>
        <taxon>Viridiplantae</taxon>
        <taxon>Streptophyta</taxon>
        <taxon>Embryophyta</taxon>
        <taxon>Tracheophyta</taxon>
        <taxon>Spermatophyta</taxon>
        <taxon>Magnoliopsida</taxon>
        <taxon>eudicotyledons</taxon>
        <taxon>Gunneridae</taxon>
        <taxon>Pentapetalae</taxon>
        <taxon>rosids</taxon>
        <taxon>fabids</taxon>
        <taxon>Malpighiales</taxon>
        <taxon>Salicaceae</taxon>
        <taxon>Saliceae</taxon>
        <taxon>Populus</taxon>
    </lineage>
</organism>
<feature type="compositionally biased region" description="Polar residues" evidence="1">
    <location>
        <begin position="790"/>
        <end position="802"/>
    </location>
</feature>
<accession>A0A8X7YGL4</accession>
<feature type="compositionally biased region" description="Basic and acidic residues" evidence="1">
    <location>
        <begin position="758"/>
        <end position="769"/>
    </location>
</feature>
<feature type="compositionally biased region" description="Basic and acidic residues" evidence="1">
    <location>
        <begin position="613"/>
        <end position="629"/>
    </location>
</feature>
<gene>
    <name evidence="3" type="ORF">POTOM_047368</name>
</gene>
<feature type="compositionally biased region" description="Basic and acidic residues" evidence="1">
    <location>
        <begin position="517"/>
        <end position="555"/>
    </location>
</feature>
<feature type="compositionally biased region" description="Low complexity" evidence="1">
    <location>
        <begin position="484"/>
        <end position="493"/>
    </location>
</feature>
<evidence type="ECO:0000313" key="3">
    <source>
        <dbReference type="EMBL" id="KAG6750271.1"/>
    </source>
</evidence>
<feature type="compositionally biased region" description="Polar residues" evidence="1">
    <location>
        <begin position="630"/>
        <end position="639"/>
    </location>
</feature>
<proteinExistence type="predicted"/>
<feature type="compositionally biased region" description="Basic and acidic residues" evidence="1">
    <location>
        <begin position="852"/>
        <end position="870"/>
    </location>
</feature>
<evidence type="ECO:0000313" key="4">
    <source>
        <dbReference type="Proteomes" id="UP000886885"/>
    </source>
</evidence>